<reference evidence="1 2" key="1">
    <citation type="submission" date="2024-09" db="EMBL/GenBank/DDBJ databases">
        <authorList>
            <person name="Sun Q."/>
            <person name="Mori K."/>
        </authorList>
    </citation>
    <scope>NUCLEOTIDE SEQUENCE [LARGE SCALE GENOMIC DNA]</scope>
    <source>
        <strain evidence="1 2">JCM 3323</strain>
    </source>
</reference>
<sequence>MTLAHFLDELRCSVCGVLNMLWLDPMRGVVECRNCGQSALTFPETGEEPR</sequence>
<dbReference type="Proteomes" id="UP001589646">
    <property type="component" value="Unassembled WGS sequence"/>
</dbReference>
<accession>A0ABV5PR84</accession>
<organism evidence="1 2">
    <name type="scientific">Nonomuraea roseola</name>
    <dbReference type="NCBI Taxonomy" id="46179"/>
    <lineage>
        <taxon>Bacteria</taxon>
        <taxon>Bacillati</taxon>
        <taxon>Actinomycetota</taxon>
        <taxon>Actinomycetes</taxon>
        <taxon>Streptosporangiales</taxon>
        <taxon>Streptosporangiaceae</taxon>
        <taxon>Nonomuraea</taxon>
    </lineage>
</organism>
<keyword evidence="2" id="KW-1185">Reference proteome</keyword>
<name>A0ABV5PR84_9ACTN</name>
<evidence type="ECO:0000313" key="2">
    <source>
        <dbReference type="Proteomes" id="UP001589646"/>
    </source>
</evidence>
<comment type="caution">
    <text evidence="1">The sequence shown here is derived from an EMBL/GenBank/DDBJ whole genome shotgun (WGS) entry which is preliminary data.</text>
</comment>
<protein>
    <submittedName>
        <fullName evidence="1">Uncharacterized protein</fullName>
    </submittedName>
</protein>
<proteinExistence type="predicted"/>
<dbReference type="RefSeq" id="WP_346126506.1">
    <property type="nucleotide sequence ID" value="NZ_BAAAXC010000015.1"/>
</dbReference>
<gene>
    <name evidence="1" type="ORF">ACFFRN_00070</name>
</gene>
<evidence type="ECO:0000313" key="1">
    <source>
        <dbReference type="EMBL" id="MFB9525001.1"/>
    </source>
</evidence>
<dbReference type="EMBL" id="JBHMCE010000001">
    <property type="protein sequence ID" value="MFB9525001.1"/>
    <property type="molecule type" value="Genomic_DNA"/>
</dbReference>